<dbReference type="InterPro" id="IPR037138">
    <property type="entry name" value="His_deacetylse_dom_sf"/>
</dbReference>
<evidence type="ECO:0000259" key="2">
    <source>
        <dbReference type="Pfam" id="PF00850"/>
    </source>
</evidence>
<proteinExistence type="inferred from homology"/>
<dbReference type="GO" id="GO:0004407">
    <property type="term" value="F:histone deacetylase activity"/>
    <property type="evidence" value="ECO:0007669"/>
    <property type="project" value="TreeGrafter"/>
</dbReference>
<accession>A0A1G5NY76</accession>
<evidence type="ECO:0000256" key="1">
    <source>
        <dbReference type="ARBA" id="ARBA00005947"/>
    </source>
</evidence>
<dbReference type="Gene3D" id="3.40.800.20">
    <property type="entry name" value="Histone deacetylase domain"/>
    <property type="match status" value="1"/>
</dbReference>
<keyword evidence="4" id="KW-1185">Reference proteome</keyword>
<dbReference type="AlphaFoldDB" id="A0A1G5NY76"/>
<dbReference type="SUPFAM" id="SSF52768">
    <property type="entry name" value="Arginase/deacetylase"/>
    <property type="match status" value="1"/>
</dbReference>
<comment type="similarity">
    <text evidence="1">Belongs to the histone deacetylase family.</text>
</comment>
<evidence type="ECO:0000313" key="3">
    <source>
        <dbReference type="EMBL" id="SCZ42296.1"/>
    </source>
</evidence>
<dbReference type="STRING" id="1120955.SAMN03080610_02895"/>
<name>A0A1G5NY76_AFIMA</name>
<dbReference type="Proteomes" id="UP000199347">
    <property type="component" value="Unassembled WGS sequence"/>
</dbReference>
<reference evidence="3 4" key="1">
    <citation type="submission" date="2016-10" db="EMBL/GenBank/DDBJ databases">
        <authorList>
            <person name="de Groot N.N."/>
        </authorList>
    </citation>
    <scope>NUCLEOTIDE SEQUENCE [LARGE SCALE GENOMIC DNA]</scope>
    <source>
        <strain evidence="3 4">DSM 2698</strain>
    </source>
</reference>
<evidence type="ECO:0000313" key="4">
    <source>
        <dbReference type="Proteomes" id="UP000199347"/>
    </source>
</evidence>
<dbReference type="OrthoDB" id="9808367at2"/>
<organism evidence="3 4">
    <name type="scientific">Afifella marina DSM 2698</name>
    <dbReference type="NCBI Taxonomy" id="1120955"/>
    <lineage>
        <taxon>Bacteria</taxon>
        <taxon>Pseudomonadati</taxon>
        <taxon>Pseudomonadota</taxon>
        <taxon>Alphaproteobacteria</taxon>
        <taxon>Hyphomicrobiales</taxon>
        <taxon>Afifellaceae</taxon>
        <taxon>Afifella</taxon>
    </lineage>
</organism>
<protein>
    <submittedName>
        <fullName evidence="3">Acetoin utilization deacetylase AcuC</fullName>
    </submittedName>
</protein>
<feature type="domain" description="Histone deacetylase" evidence="2">
    <location>
        <begin position="41"/>
        <end position="329"/>
    </location>
</feature>
<dbReference type="PANTHER" id="PTHR10625:SF10">
    <property type="entry name" value="HISTONE DEACETYLASE HDAC1"/>
    <property type="match status" value="1"/>
</dbReference>
<dbReference type="InterPro" id="IPR023801">
    <property type="entry name" value="His_deacetylse_dom"/>
</dbReference>
<sequence>MSDGLRHTGFFSDEACFWHGGGNYAFMVPAGGLVQPMNGLPESPESKRRLKNLLERTGLIAELDQRSAAPATDEMLRRVHPEHYLREFKQLSDAGGGELGQRTPFGPGGYEIAALSAGLATEALRAVLGEEMVNAYALSRPPGHHCLPDRPMGFCLLANIAIAIEAAFAERRAERIAVVDWDVHHGNGTEAIFYDRSDVLTISLHQENNYPPGSGRIEARGEGAGEGYNINVPLLPGGGHDAYFYAFEKIVSPALTRFRPDAIIVACGFDSSGVDPLGRMLTSASTFRQMTRTLMERALELCGSRLVVVHEGGYSELHVPFCGHQVIETLSRSEIHAPDPLEERISGQQPSPRTQAFQRVLINEMAGFLGF</sequence>
<dbReference type="PRINTS" id="PR01270">
    <property type="entry name" value="HDASUPER"/>
</dbReference>
<dbReference type="CDD" id="cd09996">
    <property type="entry name" value="HDAC_classII_1"/>
    <property type="match status" value="1"/>
</dbReference>
<dbReference type="InterPro" id="IPR000286">
    <property type="entry name" value="HDACs"/>
</dbReference>
<dbReference type="GO" id="GO:0040029">
    <property type="term" value="P:epigenetic regulation of gene expression"/>
    <property type="evidence" value="ECO:0007669"/>
    <property type="project" value="TreeGrafter"/>
</dbReference>
<dbReference type="PANTHER" id="PTHR10625">
    <property type="entry name" value="HISTONE DEACETYLASE HDAC1-RELATED"/>
    <property type="match status" value="1"/>
</dbReference>
<gene>
    <name evidence="3" type="ORF">SAMN03080610_02895</name>
</gene>
<dbReference type="InterPro" id="IPR023696">
    <property type="entry name" value="Ureohydrolase_dom_sf"/>
</dbReference>
<dbReference type="RefSeq" id="WP_092814696.1">
    <property type="nucleotide sequence ID" value="NZ_FMVW01000007.1"/>
</dbReference>
<dbReference type="EMBL" id="FMVW01000007">
    <property type="protein sequence ID" value="SCZ42296.1"/>
    <property type="molecule type" value="Genomic_DNA"/>
</dbReference>
<dbReference type="Pfam" id="PF00850">
    <property type="entry name" value="Hist_deacetyl"/>
    <property type="match status" value="1"/>
</dbReference>